<evidence type="ECO:0000256" key="6">
    <source>
        <dbReference type="ARBA" id="ARBA00022723"/>
    </source>
</evidence>
<evidence type="ECO:0000256" key="15">
    <source>
        <dbReference type="ARBA" id="ARBA00047853"/>
    </source>
</evidence>
<comment type="pathway">
    <text evidence="12">Steroid hormone biosynthesis; dafachronic acid biosynthesis.</text>
</comment>
<dbReference type="Gene3D" id="2.102.10.10">
    <property type="entry name" value="Rieske [2Fe-2S] iron-sulphur domain"/>
    <property type="match status" value="1"/>
</dbReference>
<evidence type="ECO:0000256" key="1">
    <source>
        <dbReference type="ARBA" id="ARBA00001962"/>
    </source>
</evidence>
<keyword evidence="6" id="KW-0479">Metal-binding</keyword>
<keyword evidence="8" id="KW-0560">Oxidoreductase</keyword>
<dbReference type="InterPro" id="IPR050584">
    <property type="entry name" value="Cholesterol_7-desaturase"/>
</dbReference>
<comment type="catalytic activity">
    <reaction evidence="15">
        <text>cholesterol + NADH + O2 + H(+) = 7-dehydrocholesterol + NAD(+) + 2 H2O</text>
        <dbReference type="Rhea" id="RHEA:51644"/>
        <dbReference type="ChEBI" id="CHEBI:15377"/>
        <dbReference type="ChEBI" id="CHEBI:15378"/>
        <dbReference type="ChEBI" id="CHEBI:15379"/>
        <dbReference type="ChEBI" id="CHEBI:16113"/>
        <dbReference type="ChEBI" id="CHEBI:17759"/>
        <dbReference type="ChEBI" id="CHEBI:57540"/>
        <dbReference type="ChEBI" id="CHEBI:57945"/>
        <dbReference type="EC" id="1.14.19.21"/>
    </reaction>
    <physiologicalReaction direction="left-to-right" evidence="15">
        <dbReference type="Rhea" id="RHEA:51645"/>
    </physiologicalReaction>
</comment>
<protein>
    <recommendedName>
        <fullName evidence="14">cholesterol 7-desaturase</fullName>
        <ecNumber evidence="14">1.14.19.21</ecNumber>
    </recommendedName>
</protein>
<evidence type="ECO:0000256" key="12">
    <source>
        <dbReference type="ARBA" id="ARBA00025712"/>
    </source>
</evidence>
<dbReference type="CDD" id="cd03469">
    <property type="entry name" value="Rieske_RO_Alpha_N"/>
    <property type="match status" value="1"/>
</dbReference>
<comment type="cofactor">
    <cofactor evidence="1">
        <name>Fe cation</name>
        <dbReference type="ChEBI" id="CHEBI:24875"/>
    </cofactor>
</comment>
<evidence type="ECO:0000259" key="17">
    <source>
        <dbReference type="PROSITE" id="PS51296"/>
    </source>
</evidence>
<evidence type="ECO:0000256" key="8">
    <source>
        <dbReference type="ARBA" id="ARBA00023002"/>
    </source>
</evidence>
<name>A0ABP0QXG3_9DINO</name>
<evidence type="ECO:0000313" key="19">
    <source>
        <dbReference type="Proteomes" id="UP001642464"/>
    </source>
</evidence>
<organism evidence="18 19">
    <name type="scientific">Durusdinium trenchii</name>
    <dbReference type="NCBI Taxonomy" id="1381693"/>
    <lineage>
        <taxon>Eukaryota</taxon>
        <taxon>Sar</taxon>
        <taxon>Alveolata</taxon>
        <taxon>Dinophyceae</taxon>
        <taxon>Suessiales</taxon>
        <taxon>Symbiodiniaceae</taxon>
        <taxon>Durusdinium</taxon>
    </lineage>
</organism>
<feature type="domain" description="Rieske" evidence="17">
    <location>
        <begin position="86"/>
        <end position="191"/>
    </location>
</feature>
<dbReference type="Pfam" id="PF19298">
    <property type="entry name" value="KshA_C"/>
    <property type="match status" value="2"/>
</dbReference>
<comment type="catalytic activity">
    <reaction evidence="16">
        <text>cholesterol + NADPH + O2 + H(+) = 7-dehydrocholesterol + NADP(+) + 2 H2O</text>
        <dbReference type="Rhea" id="RHEA:45024"/>
        <dbReference type="ChEBI" id="CHEBI:15377"/>
        <dbReference type="ChEBI" id="CHEBI:15378"/>
        <dbReference type="ChEBI" id="CHEBI:15379"/>
        <dbReference type="ChEBI" id="CHEBI:16113"/>
        <dbReference type="ChEBI" id="CHEBI:17759"/>
        <dbReference type="ChEBI" id="CHEBI:57783"/>
        <dbReference type="ChEBI" id="CHEBI:58349"/>
        <dbReference type="EC" id="1.14.19.21"/>
    </reaction>
    <physiologicalReaction direction="left-to-right" evidence="16">
        <dbReference type="Rhea" id="RHEA:45025"/>
    </physiologicalReaction>
</comment>
<dbReference type="InterPro" id="IPR017941">
    <property type="entry name" value="Rieske_2Fe-2S"/>
</dbReference>
<dbReference type="PANTHER" id="PTHR21266">
    <property type="entry name" value="IRON-SULFUR DOMAIN CONTAINING PROTEIN"/>
    <property type="match status" value="1"/>
</dbReference>
<evidence type="ECO:0000256" key="2">
    <source>
        <dbReference type="ARBA" id="ARBA00004370"/>
    </source>
</evidence>
<dbReference type="Proteomes" id="UP001642464">
    <property type="component" value="Unassembled WGS sequence"/>
</dbReference>
<dbReference type="EC" id="1.14.19.21" evidence="14"/>
<evidence type="ECO:0000313" key="18">
    <source>
        <dbReference type="EMBL" id="CAK9092987.1"/>
    </source>
</evidence>
<keyword evidence="10" id="KW-0411">Iron-sulfur</keyword>
<evidence type="ECO:0000256" key="9">
    <source>
        <dbReference type="ARBA" id="ARBA00023004"/>
    </source>
</evidence>
<dbReference type="Gene3D" id="3.90.380.10">
    <property type="entry name" value="Naphthalene 1,2-dioxygenase Alpha Subunit, Chain A, domain 1"/>
    <property type="match status" value="1"/>
</dbReference>
<keyword evidence="4" id="KW-0812">Transmembrane</keyword>
<comment type="similarity">
    <text evidence="13">Belongs to the cholesterol 7-desaturase family.</text>
</comment>
<dbReference type="Pfam" id="PF00355">
    <property type="entry name" value="Rieske"/>
    <property type="match status" value="1"/>
</dbReference>
<keyword evidence="7" id="KW-1133">Transmembrane helix</keyword>
<evidence type="ECO:0000256" key="3">
    <source>
        <dbReference type="ARBA" id="ARBA00004972"/>
    </source>
</evidence>
<comment type="subcellular location">
    <subcellularLocation>
        <location evidence="2">Membrane</location>
    </subcellularLocation>
</comment>
<comment type="caution">
    <text evidence="18">The sequence shown here is derived from an EMBL/GenBank/DDBJ whole genome shotgun (WGS) entry which is preliminary data.</text>
</comment>
<keyword evidence="11" id="KW-0472">Membrane</keyword>
<accession>A0ABP0QXG3</accession>
<evidence type="ECO:0000256" key="14">
    <source>
        <dbReference type="ARBA" id="ARBA00026095"/>
    </source>
</evidence>
<keyword evidence="19" id="KW-1185">Reference proteome</keyword>
<evidence type="ECO:0000256" key="4">
    <source>
        <dbReference type="ARBA" id="ARBA00022692"/>
    </source>
</evidence>
<dbReference type="PANTHER" id="PTHR21266:SF32">
    <property type="entry name" value="CHOLESTEROL 7-DESATURASE NVD"/>
    <property type="match status" value="1"/>
</dbReference>
<dbReference type="SUPFAM" id="SSF50022">
    <property type="entry name" value="ISP domain"/>
    <property type="match status" value="1"/>
</dbReference>
<evidence type="ECO:0000256" key="16">
    <source>
        <dbReference type="ARBA" id="ARBA00049548"/>
    </source>
</evidence>
<evidence type="ECO:0000256" key="7">
    <source>
        <dbReference type="ARBA" id="ARBA00022989"/>
    </source>
</evidence>
<evidence type="ECO:0000256" key="5">
    <source>
        <dbReference type="ARBA" id="ARBA00022714"/>
    </source>
</evidence>
<dbReference type="SUPFAM" id="SSF55961">
    <property type="entry name" value="Bet v1-like"/>
    <property type="match status" value="1"/>
</dbReference>
<reference evidence="18 19" key="1">
    <citation type="submission" date="2024-02" db="EMBL/GenBank/DDBJ databases">
        <authorList>
            <person name="Chen Y."/>
            <person name="Shah S."/>
            <person name="Dougan E. K."/>
            <person name="Thang M."/>
            <person name="Chan C."/>
        </authorList>
    </citation>
    <scope>NUCLEOTIDE SEQUENCE [LARGE SCALE GENOMIC DNA]</scope>
</reference>
<evidence type="ECO:0000256" key="10">
    <source>
        <dbReference type="ARBA" id="ARBA00023014"/>
    </source>
</evidence>
<dbReference type="InterPro" id="IPR036922">
    <property type="entry name" value="Rieske_2Fe-2S_sf"/>
</dbReference>
<dbReference type="PROSITE" id="PS51296">
    <property type="entry name" value="RIESKE"/>
    <property type="match status" value="1"/>
</dbReference>
<gene>
    <name evidence="18" type="ORF">SCF082_LOCUS43742</name>
</gene>
<keyword evidence="9" id="KW-0408">Iron</keyword>
<dbReference type="EMBL" id="CAXAMM010040407">
    <property type="protein sequence ID" value="CAK9092987.1"/>
    <property type="molecule type" value="Genomic_DNA"/>
</dbReference>
<sequence length="545" mass="61704">MLLQLELLRLDVRNSPFQLLTLQLCRGREAWNLWGALSASALLAGLYQIVLMPVRKRSKDYHDHNSKHFKALRAKHFPPGFPNGWHCVCNATDLADGQVKSISALGTYMVAFRGQDGKVGVMHAFCPHMGAHLGMGGVVVGNLLQCPFHGWSFDTSGECQHVPYRRCSREMPESSRLKAYEVREHLERIFIWFDAEGRPPQWELICHQRLEADVESGSFYLAAIRQMEFDQHCCEMHMNSADPYHFKTLHAPLPLPVLEKFLTADHTATQEYGKGVVNEELRDEWHMASFEERTHGLFLFGHPSLPVPLSATISKSIETNVTFEGPTIVHFRIKTPLGVLRQVKTILPIEPFKQYVEARWYAEKRVPRIIACALACIGGRALEQDREVWENKVYHKKPVLVAGDGAFLDFIRWYDQFYSEKSKALCYDWSQTSDVWPQGPPGGGKTASVEGLEALLLLKRQAPELYEEMDHLLSELSKPMAREAQVACILALQRCTESARFAREAAEGADDELSDLGTESALSLSLVVEEDLRDEAPPSDWCRQS</sequence>
<evidence type="ECO:0000256" key="13">
    <source>
        <dbReference type="ARBA" id="ARBA00025729"/>
    </source>
</evidence>
<evidence type="ECO:0000256" key="11">
    <source>
        <dbReference type="ARBA" id="ARBA00023136"/>
    </source>
</evidence>
<comment type="pathway">
    <text evidence="3">Hormone biosynthesis.</text>
</comment>
<keyword evidence="5" id="KW-0001">2Fe-2S</keyword>
<dbReference type="InterPro" id="IPR045605">
    <property type="entry name" value="KshA-like_C"/>
</dbReference>
<proteinExistence type="inferred from homology"/>